<feature type="compositionally biased region" description="Polar residues" evidence="3">
    <location>
        <begin position="242"/>
        <end position="255"/>
    </location>
</feature>
<feature type="region of interest" description="Disordered" evidence="3">
    <location>
        <begin position="212"/>
        <end position="264"/>
    </location>
</feature>
<evidence type="ECO:0000256" key="3">
    <source>
        <dbReference type="SAM" id="MobiDB-lite"/>
    </source>
</evidence>
<keyword evidence="1 2" id="KW-0175">Coiled coil</keyword>
<dbReference type="PANTHER" id="PTHR21549:SF0">
    <property type="entry name" value="COILED-COIL DOMAIN-CONTAINING PROTEIN 112"/>
    <property type="match status" value="1"/>
</dbReference>
<dbReference type="AlphaFoldDB" id="A0AAV2SXM6"/>
<evidence type="ECO:0000256" key="2">
    <source>
        <dbReference type="SAM" id="Coils"/>
    </source>
</evidence>
<protein>
    <recommendedName>
        <fullName evidence="6">Coiled-coil domain-containing protein 112-like</fullName>
    </recommendedName>
</protein>
<reference evidence="4" key="1">
    <citation type="submission" date="2024-06" db="EMBL/GenBank/DDBJ databases">
        <authorList>
            <person name="Liu X."/>
            <person name="Lenzi L."/>
            <person name="Haldenby T S."/>
            <person name="Uol C."/>
        </authorList>
    </citation>
    <scope>NUCLEOTIDE SEQUENCE</scope>
</reference>
<dbReference type="Proteomes" id="UP001497525">
    <property type="component" value="Unassembled WGS sequence"/>
</dbReference>
<dbReference type="EMBL" id="CAXLJL010000056">
    <property type="protein sequence ID" value="CAL5129912.1"/>
    <property type="molecule type" value="Genomic_DNA"/>
</dbReference>
<evidence type="ECO:0000256" key="1">
    <source>
        <dbReference type="ARBA" id="ARBA00023054"/>
    </source>
</evidence>
<evidence type="ECO:0000313" key="5">
    <source>
        <dbReference type="Proteomes" id="UP001497525"/>
    </source>
</evidence>
<accession>A0AAV2SXM6</accession>
<feature type="coiled-coil region" evidence="2">
    <location>
        <begin position="350"/>
        <end position="403"/>
    </location>
</feature>
<name>A0AAV2SXM6_CALDB</name>
<dbReference type="InterPro" id="IPR039902">
    <property type="entry name" value="CCDC148/CCDC112"/>
</dbReference>
<evidence type="ECO:0000313" key="4">
    <source>
        <dbReference type="EMBL" id="CAL5129912.1"/>
    </source>
</evidence>
<evidence type="ECO:0008006" key="6">
    <source>
        <dbReference type="Google" id="ProtNLM"/>
    </source>
</evidence>
<feature type="compositionally biased region" description="Polar residues" evidence="3">
    <location>
        <begin position="212"/>
        <end position="234"/>
    </location>
</feature>
<dbReference type="PANTHER" id="PTHR21549">
    <property type="entry name" value="MUTATED IN BLADDER CANCER 1"/>
    <property type="match status" value="1"/>
</dbReference>
<gene>
    <name evidence="4" type="ORF">CDAUBV1_LOCUS1369</name>
</gene>
<comment type="caution">
    <text evidence="4">The sequence shown here is derived from an EMBL/GenBank/DDBJ whole genome shotgun (WGS) entry which is preliminary data.</text>
</comment>
<sequence length="523" mass="60647">MRENGKSTDSAENRILEMKFRQLFRECLQSLSKLCSTDSSISDVVDLHGLLQKAFKADGRKYFEKLTKARTLLESFKIRTAEFSEDPASVVDAKELIRKLEFTLSEYKKEENITAEALLREEVNLWQECLFDEKKISCWIDEDENGARRTECVKDSGGSKCGHLRIDVKEDLPQEITAFQQFLDSTGGRLGGWKQEEHSTFLRLYKHYQNRKSGGSKQSLASKQTQISPATTACQEKDHPQSESTANDIKSSELLTSADEKDDQTNRFHEETALALCTKTPQQVRDHEQWWVRLQKLDTDRRQAIQRWRESKKNFGSHPELVKVDPTKKSESLKYSFPTVDELKAHREALDKWRLEREENAKRLTQAKKEAMDAAKEAEREQIRKRQAELKEKVNRYKSAKEAGHLVLARCLAVQAEQERLVRQQRVRESAGRIEQRNQRILEERISRKGAIKQAEEEKIARLRRAANSNSVVVTRDPNRVIRWTKGWEMRMATAEDRSAHINQGYTPGCTPKRMIPNWRKGI</sequence>
<organism evidence="4 5">
    <name type="scientific">Calicophoron daubneyi</name>
    <name type="common">Rumen fluke</name>
    <name type="synonym">Paramphistomum daubneyi</name>
    <dbReference type="NCBI Taxonomy" id="300641"/>
    <lineage>
        <taxon>Eukaryota</taxon>
        <taxon>Metazoa</taxon>
        <taxon>Spiralia</taxon>
        <taxon>Lophotrochozoa</taxon>
        <taxon>Platyhelminthes</taxon>
        <taxon>Trematoda</taxon>
        <taxon>Digenea</taxon>
        <taxon>Plagiorchiida</taxon>
        <taxon>Pronocephalata</taxon>
        <taxon>Paramphistomoidea</taxon>
        <taxon>Paramphistomidae</taxon>
        <taxon>Calicophoron</taxon>
    </lineage>
</organism>
<proteinExistence type="predicted"/>